<dbReference type="InterPro" id="IPR001845">
    <property type="entry name" value="HTH_ArsR_DNA-bd_dom"/>
</dbReference>
<evidence type="ECO:0000313" key="6">
    <source>
        <dbReference type="Proteomes" id="UP001597453"/>
    </source>
</evidence>
<evidence type="ECO:0000256" key="3">
    <source>
        <dbReference type="ARBA" id="ARBA00023163"/>
    </source>
</evidence>
<keyword evidence="1" id="KW-0805">Transcription regulation</keyword>
<dbReference type="Gene3D" id="1.10.10.10">
    <property type="entry name" value="Winged helix-like DNA-binding domain superfamily/Winged helix DNA-binding domain"/>
    <property type="match status" value="1"/>
</dbReference>
<reference evidence="6" key="1">
    <citation type="journal article" date="2019" name="Int. J. Syst. Evol. Microbiol.">
        <title>The Global Catalogue of Microorganisms (GCM) 10K type strain sequencing project: providing services to taxonomists for standard genome sequencing and annotation.</title>
        <authorList>
            <consortium name="The Broad Institute Genomics Platform"/>
            <consortium name="The Broad Institute Genome Sequencing Center for Infectious Disease"/>
            <person name="Wu L."/>
            <person name="Ma J."/>
        </authorList>
    </citation>
    <scope>NUCLEOTIDE SEQUENCE [LARGE SCALE GENOMIC DNA]</scope>
    <source>
        <strain evidence="6">TISTR 1511</strain>
    </source>
</reference>
<dbReference type="NCBIfam" id="NF033788">
    <property type="entry name" value="HTH_metalloreg"/>
    <property type="match status" value="1"/>
</dbReference>
<dbReference type="PROSITE" id="PS50987">
    <property type="entry name" value="HTH_ARSR_2"/>
    <property type="match status" value="1"/>
</dbReference>
<accession>A0ABW5RJ83</accession>
<evidence type="ECO:0000256" key="1">
    <source>
        <dbReference type="ARBA" id="ARBA00023015"/>
    </source>
</evidence>
<evidence type="ECO:0000256" key="2">
    <source>
        <dbReference type="ARBA" id="ARBA00023125"/>
    </source>
</evidence>
<dbReference type="InterPro" id="IPR036390">
    <property type="entry name" value="WH_DNA-bd_sf"/>
</dbReference>
<dbReference type="RefSeq" id="WP_083524508.1">
    <property type="nucleotide sequence ID" value="NZ_JBHUNF010000004.1"/>
</dbReference>
<dbReference type="SMART" id="SM00418">
    <property type="entry name" value="HTH_ARSR"/>
    <property type="match status" value="1"/>
</dbReference>
<protein>
    <submittedName>
        <fullName evidence="5">ArsR/SmtB family transcription factor</fullName>
    </submittedName>
</protein>
<keyword evidence="3" id="KW-0804">Transcription</keyword>
<dbReference type="InterPro" id="IPR051081">
    <property type="entry name" value="HTH_MetalResp_TranReg"/>
</dbReference>
<evidence type="ECO:0000259" key="4">
    <source>
        <dbReference type="PROSITE" id="PS50987"/>
    </source>
</evidence>
<dbReference type="SUPFAM" id="SSF46785">
    <property type="entry name" value="Winged helix' DNA-binding domain"/>
    <property type="match status" value="1"/>
</dbReference>
<dbReference type="Pfam" id="PF12840">
    <property type="entry name" value="HTH_20"/>
    <property type="match status" value="1"/>
</dbReference>
<proteinExistence type="predicted"/>
<dbReference type="InterPro" id="IPR011991">
    <property type="entry name" value="ArsR-like_HTH"/>
</dbReference>
<dbReference type="EMBL" id="JBHUNF010000004">
    <property type="protein sequence ID" value="MFD2674978.1"/>
    <property type="molecule type" value="Genomic_DNA"/>
</dbReference>
<dbReference type="PANTHER" id="PTHR33154:SF33">
    <property type="entry name" value="TRANSCRIPTIONAL REPRESSOR SDPR"/>
    <property type="match status" value="1"/>
</dbReference>
<organism evidence="5 6">
    <name type="scientific">Gulosibacter bifidus</name>
    <dbReference type="NCBI Taxonomy" id="272239"/>
    <lineage>
        <taxon>Bacteria</taxon>
        <taxon>Bacillati</taxon>
        <taxon>Actinomycetota</taxon>
        <taxon>Actinomycetes</taxon>
        <taxon>Micrococcales</taxon>
        <taxon>Microbacteriaceae</taxon>
        <taxon>Gulosibacter</taxon>
    </lineage>
</organism>
<name>A0ABW5RJ83_9MICO</name>
<keyword evidence="6" id="KW-1185">Reference proteome</keyword>
<dbReference type="Proteomes" id="UP001597453">
    <property type="component" value="Unassembled WGS sequence"/>
</dbReference>
<comment type="caution">
    <text evidence="5">The sequence shown here is derived from an EMBL/GenBank/DDBJ whole genome shotgun (WGS) entry which is preliminary data.</text>
</comment>
<sequence>MSNSPALPSPARRGSGFAWPGRVGDEAISADAAAALADALAIVADTARIRILSLLASHDPRPMTVTELTEALGCSQATVSHHLKLLVAAEVVTVERAGNWRLYRPDADALGRLIASVSTHD</sequence>
<dbReference type="PRINTS" id="PR00778">
    <property type="entry name" value="HTHARSR"/>
</dbReference>
<keyword evidence="2" id="KW-0238">DNA-binding</keyword>
<dbReference type="CDD" id="cd00090">
    <property type="entry name" value="HTH_ARSR"/>
    <property type="match status" value="1"/>
</dbReference>
<dbReference type="InterPro" id="IPR036388">
    <property type="entry name" value="WH-like_DNA-bd_sf"/>
</dbReference>
<dbReference type="PANTHER" id="PTHR33154">
    <property type="entry name" value="TRANSCRIPTIONAL REGULATOR, ARSR FAMILY"/>
    <property type="match status" value="1"/>
</dbReference>
<feature type="domain" description="HTH arsR-type" evidence="4">
    <location>
        <begin position="28"/>
        <end position="121"/>
    </location>
</feature>
<gene>
    <name evidence="5" type="ORF">ACFSUQ_06675</name>
</gene>
<evidence type="ECO:0000313" key="5">
    <source>
        <dbReference type="EMBL" id="MFD2674978.1"/>
    </source>
</evidence>